<gene>
    <name evidence="2" type="ORF">ACFOW6_11310</name>
</gene>
<sequence>MLNRGSEWRRWEPHIHAPGTVMNNQFSGQSAWNDYLTALEQATPVIEAIAVTDYYVTDTYEEVLRHKAAGRLPNAKLVFPNVELRLDVATAKGGFVNLHLFVSPEDPQHLDDLRRLLSRLQFNVMQDRFDCTRADLIRLGKNADSSITDDRAALAYGVNQFKVNFQKLREVFSESAWAKKNILIAVAGGATDGTSGVREAADQTIRREIESFAHVIFAGSPAQREFWLGQKGLGPDEIRTQYGGLKPCLHGSDAHKLEDVASPFGDRFSWIKGGLEFDALRQACIDPGGRAYVGEQPPRSAMPSQVISHVRIDDTDWAITPDVPLNPGLVAIIGARGSGKTALADVIAAGCDAITPAGWDADENISPSFLARARKLIGNATTTLTWGGGAAVTRALNGSDANGHVSFPRARYLSQQFVEELCSSKGVSDGLVDEIERVIFESHSQDDREWALDFAELRDQQTSRFQQARAREAEAIADISDRIASEFEKESLVATLTTQVGQKKKLIADYMADRAKLVVKGTEAQVARHTQLSEAAQKLRNKIQAHGNRRRTFIALQDEVRSMRATGAPEMLRQAQGRHGNSGLDAKQWDEFLLIYKGDVDKSLAAYIAWADGKVRKLNGVPPAPGDPNTPLIPDTADLSTLPLAPIVAEMTRLEALFSADKLVREQYTALTGRIAQENSALQTLETRLTDAQGAAARRKDLQTERDDTYGRVFEAIINEQNALAGLYAPLMARLAEASGTLRKLSFSVRRIADVQAWGTIAEEELLDRRKAGPFYGRGSLIAAATEALKPAWESGSAAEVQAAMTAFMTRYLKDLLSHAPYAPTQQAEYRAWSKQLAHWLFGTDHISVRYEIAYDGVDIRKLSPGTRGIVLLLLYLTLDDSDDRPLIIDQPEENLDPKSVFDELVALFIAAKAKRQVIMVTHNANLVINTDADQIVVASAGPHPSSGLPPITYLSGGLESAEIRKSVCDILEGGEAAFRERARRLRVRLER</sequence>
<dbReference type="NCBIfam" id="NF045780">
    <property type="entry name" value="TrlF_fam_ATP"/>
    <property type="match status" value="1"/>
</dbReference>
<accession>A0ABV8ULL8</accession>
<dbReference type="InterPro" id="IPR054787">
    <property type="entry name" value="TrlF_ATPase"/>
</dbReference>
<dbReference type="InterPro" id="IPR003959">
    <property type="entry name" value="ATPase_AAA_core"/>
</dbReference>
<dbReference type="InterPro" id="IPR027417">
    <property type="entry name" value="P-loop_NTPase"/>
</dbReference>
<dbReference type="Proteomes" id="UP001595799">
    <property type="component" value="Unassembled WGS sequence"/>
</dbReference>
<comment type="caution">
    <text evidence="2">The sequence shown here is derived from an EMBL/GenBank/DDBJ whole genome shotgun (WGS) entry which is preliminary data.</text>
</comment>
<name>A0ABV8ULL8_9PROT</name>
<evidence type="ECO:0000259" key="1">
    <source>
        <dbReference type="Pfam" id="PF13304"/>
    </source>
</evidence>
<dbReference type="EMBL" id="JBHSCW010000006">
    <property type="protein sequence ID" value="MFC4352130.1"/>
    <property type="molecule type" value="Genomic_DNA"/>
</dbReference>
<dbReference type="SUPFAM" id="SSF52540">
    <property type="entry name" value="P-loop containing nucleoside triphosphate hydrolases"/>
    <property type="match status" value="1"/>
</dbReference>
<dbReference type="RefSeq" id="WP_382422480.1">
    <property type="nucleotide sequence ID" value="NZ_JBHSCW010000006.1"/>
</dbReference>
<evidence type="ECO:0000313" key="2">
    <source>
        <dbReference type="EMBL" id="MFC4352130.1"/>
    </source>
</evidence>
<reference evidence="3" key="1">
    <citation type="journal article" date="2019" name="Int. J. Syst. Evol. Microbiol.">
        <title>The Global Catalogue of Microorganisms (GCM) 10K type strain sequencing project: providing services to taxonomists for standard genome sequencing and annotation.</title>
        <authorList>
            <consortium name="The Broad Institute Genomics Platform"/>
            <consortium name="The Broad Institute Genome Sequencing Center for Infectious Disease"/>
            <person name="Wu L."/>
            <person name="Ma J."/>
        </authorList>
    </citation>
    <scope>NUCLEOTIDE SEQUENCE [LARGE SCALE GENOMIC DNA]</scope>
    <source>
        <strain evidence="3">CECT 8472</strain>
    </source>
</reference>
<dbReference type="Pfam" id="PF13304">
    <property type="entry name" value="AAA_21"/>
    <property type="match status" value="1"/>
</dbReference>
<organism evidence="2 3">
    <name type="scientific">Fodinicurvata halophila</name>
    <dbReference type="NCBI Taxonomy" id="1419723"/>
    <lineage>
        <taxon>Bacteria</taxon>
        <taxon>Pseudomonadati</taxon>
        <taxon>Pseudomonadota</taxon>
        <taxon>Alphaproteobacteria</taxon>
        <taxon>Rhodospirillales</taxon>
        <taxon>Rhodovibrionaceae</taxon>
        <taxon>Fodinicurvata</taxon>
    </lineage>
</organism>
<keyword evidence="3" id="KW-1185">Reference proteome</keyword>
<evidence type="ECO:0000313" key="3">
    <source>
        <dbReference type="Proteomes" id="UP001595799"/>
    </source>
</evidence>
<proteinExistence type="predicted"/>
<protein>
    <submittedName>
        <fullName evidence="2">TrlF family AAA-like ATPase</fullName>
    </submittedName>
</protein>
<dbReference type="Gene3D" id="3.40.50.300">
    <property type="entry name" value="P-loop containing nucleotide triphosphate hydrolases"/>
    <property type="match status" value="1"/>
</dbReference>
<feature type="domain" description="ATPase AAA-type core" evidence="1">
    <location>
        <begin position="856"/>
        <end position="928"/>
    </location>
</feature>